<name>A0ABS7FSX8_9ACTN</name>
<dbReference type="Gene3D" id="2.60.40.2880">
    <property type="entry name" value="MmpS1-5, C-terminal soluble domain"/>
    <property type="match status" value="1"/>
</dbReference>
<reference evidence="2 3" key="1">
    <citation type="submission" date="2021-07" db="EMBL/GenBank/DDBJ databases">
        <title>Actinomadura sp. PM05-2 isolated from lichen.</title>
        <authorList>
            <person name="Somphong A."/>
            <person name="Phongsopitanun W."/>
            <person name="Tanasupawat S."/>
            <person name="Peongsungnone V."/>
        </authorList>
    </citation>
    <scope>NUCLEOTIDE SEQUENCE [LARGE SCALE GENOMIC DNA]</scope>
    <source>
        <strain evidence="2 3">PM05-2</strain>
    </source>
</reference>
<feature type="chain" id="PRO_5045246838" description="Lipoprotein" evidence="1">
    <location>
        <begin position="24"/>
        <end position="276"/>
    </location>
</feature>
<dbReference type="PROSITE" id="PS51257">
    <property type="entry name" value="PROKAR_LIPOPROTEIN"/>
    <property type="match status" value="1"/>
</dbReference>
<evidence type="ECO:0000313" key="2">
    <source>
        <dbReference type="EMBL" id="MBW8483310.1"/>
    </source>
</evidence>
<sequence>MRGTAMVVIMGSLLLAACGGGGAQGAAPPAGGWPQPRGGKVDGRMCGLLREDDYAAYGHPLGAIAARSTFAPNGLTCSTRASDAFTVEIEPTAETARLIVARQVRLARLRGARSVARAAVPGADESWTSTEGLGKRRVFARRGALIVGIDLSPRSPAKDPWAALTGLAGLVLRRLPDAGRTDTGTTRTVTYTAGGTGRAPRLRYYDTADERPVTLRNVRLPWTERLPFVPPLGFQPPASFDLLAVGAAGCAIVADGREVARSVPGGPASCRARIGR</sequence>
<dbReference type="Proteomes" id="UP000774570">
    <property type="component" value="Unassembled WGS sequence"/>
</dbReference>
<comment type="caution">
    <text evidence="2">The sequence shown here is derived from an EMBL/GenBank/DDBJ whole genome shotgun (WGS) entry which is preliminary data.</text>
</comment>
<accession>A0ABS7FSX8</accession>
<keyword evidence="3" id="KW-1185">Reference proteome</keyword>
<dbReference type="RefSeq" id="WP_220166454.1">
    <property type="nucleotide sequence ID" value="NZ_JAIBOA010000007.1"/>
</dbReference>
<dbReference type="EMBL" id="JAIBOA010000007">
    <property type="protein sequence ID" value="MBW8483310.1"/>
    <property type="molecule type" value="Genomic_DNA"/>
</dbReference>
<evidence type="ECO:0000313" key="3">
    <source>
        <dbReference type="Proteomes" id="UP000774570"/>
    </source>
</evidence>
<organism evidence="2 3">
    <name type="scientific">Actinomadura parmotrematis</name>
    <dbReference type="NCBI Taxonomy" id="2864039"/>
    <lineage>
        <taxon>Bacteria</taxon>
        <taxon>Bacillati</taxon>
        <taxon>Actinomycetota</taxon>
        <taxon>Actinomycetes</taxon>
        <taxon>Streptosporangiales</taxon>
        <taxon>Thermomonosporaceae</taxon>
        <taxon>Actinomadura</taxon>
    </lineage>
</organism>
<keyword evidence="1" id="KW-0732">Signal</keyword>
<dbReference type="InterPro" id="IPR038468">
    <property type="entry name" value="MmpS_C"/>
</dbReference>
<evidence type="ECO:0000256" key="1">
    <source>
        <dbReference type="SAM" id="SignalP"/>
    </source>
</evidence>
<evidence type="ECO:0008006" key="4">
    <source>
        <dbReference type="Google" id="ProtNLM"/>
    </source>
</evidence>
<proteinExistence type="predicted"/>
<gene>
    <name evidence="2" type="ORF">K1Y72_13075</name>
</gene>
<feature type="signal peptide" evidence="1">
    <location>
        <begin position="1"/>
        <end position="23"/>
    </location>
</feature>
<protein>
    <recommendedName>
        <fullName evidence="4">Lipoprotein</fullName>
    </recommendedName>
</protein>